<evidence type="ECO:0000313" key="3">
    <source>
        <dbReference type="Proteomes" id="UP000076532"/>
    </source>
</evidence>
<sequence length="108" mass="11943">MAPSSFLGVKSPSNDAQVRTPRNAGVWLLDDSKHIVGDYPASKFLFSIQDSQPSLALAEDARRHWRIAHSRFHGLPPYNWTCSDVSKTAIGPLVLHSSSHSYRSLDIA</sequence>
<dbReference type="EMBL" id="KV417922">
    <property type="protein sequence ID" value="KZP04434.1"/>
    <property type="molecule type" value="Genomic_DNA"/>
</dbReference>
<protein>
    <submittedName>
        <fullName evidence="2">Uncharacterized protein</fullName>
    </submittedName>
</protein>
<name>A0A167UYJ5_9AGAM</name>
<reference evidence="2 3" key="1">
    <citation type="journal article" date="2016" name="Mol. Biol. Evol.">
        <title>Comparative Genomics of Early-Diverging Mushroom-Forming Fungi Provides Insights into the Origins of Lignocellulose Decay Capabilities.</title>
        <authorList>
            <person name="Nagy L.G."/>
            <person name="Riley R."/>
            <person name="Tritt A."/>
            <person name="Adam C."/>
            <person name="Daum C."/>
            <person name="Floudas D."/>
            <person name="Sun H."/>
            <person name="Yadav J.S."/>
            <person name="Pangilinan J."/>
            <person name="Larsson K.H."/>
            <person name="Matsuura K."/>
            <person name="Barry K."/>
            <person name="Labutti K."/>
            <person name="Kuo R."/>
            <person name="Ohm R.A."/>
            <person name="Bhattacharya S.S."/>
            <person name="Shirouzu T."/>
            <person name="Yoshinaga Y."/>
            <person name="Martin F.M."/>
            <person name="Grigoriev I.V."/>
            <person name="Hibbett D.S."/>
        </authorList>
    </citation>
    <scope>NUCLEOTIDE SEQUENCE [LARGE SCALE GENOMIC DNA]</scope>
    <source>
        <strain evidence="2 3">CBS 109695</strain>
    </source>
</reference>
<accession>A0A167UYJ5</accession>
<keyword evidence="3" id="KW-1185">Reference proteome</keyword>
<evidence type="ECO:0000313" key="1">
    <source>
        <dbReference type="EMBL" id="KZP04434.1"/>
    </source>
</evidence>
<evidence type="ECO:0000313" key="2">
    <source>
        <dbReference type="EMBL" id="KZP04443.1"/>
    </source>
</evidence>
<proteinExistence type="predicted"/>
<organism evidence="2 3">
    <name type="scientific">Athelia psychrophila</name>
    <dbReference type="NCBI Taxonomy" id="1759441"/>
    <lineage>
        <taxon>Eukaryota</taxon>
        <taxon>Fungi</taxon>
        <taxon>Dikarya</taxon>
        <taxon>Basidiomycota</taxon>
        <taxon>Agaricomycotina</taxon>
        <taxon>Agaricomycetes</taxon>
        <taxon>Agaricomycetidae</taxon>
        <taxon>Atheliales</taxon>
        <taxon>Atheliaceae</taxon>
        <taxon>Athelia</taxon>
    </lineage>
</organism>
<dbReference type="EMBL" id="KV417922">
    <property type="protein sequence ID" value="KZP04443.1"/>
    <property type="molecule type" value="Genomic_DNA"/>
</dbReference>
<gene>
    <name evidence="1" type="ORF">FIBSPDRAFT_1054675</name>
    <name evidence="2" type="ORF">FIBSPDRAFT_404401</name>
</gene>
<dbReference type="Proteomes" id="UP000076532">
    <property type="component" value="Unassembled WGS sequence"/>
</dbReference>
<dbReference type="AlphaFoldDB" id="A0A167UYJ5"/>